<dbReference type="EMBL" id="CP137309">
    <property type="protein sequence ID" value="WQF83338.1"/>
    <property type="molecule type" value="Genomic_DNA"/>
</dbReference>
<dbReference type="AlphaFoldDB" id="A0AAX4IJZ3"/>
<dbReference type="RefSeq" id="XP_062780562.1">
    <property type="nucleotide sequence ID" value="XM_062924511.1"/>
</dbReference>
<dbReference type="Gene3D" id="3.10.350.10">
    <property type="entry name" value="LysM domain"/>
    <property type="match status" value="2"/>
</dbReference>
<dbReference type="PANTHER" id="PTHR34997">
    <property type="entry name" value="AM15"/>
    <property type="match status" value="1"/>
</dbReference>
<protein>
    <submittedName>
        <fullName evidence="6">LysM domain-containing protein</fullName>
    </submittedName>
</protein>
<dbReference type="Proteomes" id="UP001322277">
    <property type="component" value="Chromosome 5"/>
</dbReference>
<feature type="region of interest" description="Disordered" evidence="4">
    <location>
        <begin position="38"/>
        <end position="59"/>
    </location>
</feature>
<evidence type="ECO:0000256" key="1">
    <source>
        <dbReference type="ARBA" id="ARBA00022669"/>
    </source>
</evidence>
<evidence type="ECO:0000256" key="3">
    <source>
        <dbReference type="ARBA" id="ARBA00044955"/>
    </source>
</evidence>
<dbReference type="KEGG" id="cdet:87944855"/>
<reference evidence="7" key="1">
    <citation type="journal article" date="2023" name="bioRxiv">
        <title>Complete genome of the Medicago anthracnose fungus, Colletotrichum destructivum, reveals a mini-chromosome-like region within a core chromosome.</title>
        <authorList>
            <person name="Lapalu N."/>
            <person name="Simon A."/>
            <person name="Lu A."/>
            <person name="Plaumann P.-L."/>
            <person name="Amselem J."/>
            <person name="Pigne S."/>
            <person name="Auger A."/>
            <person name="Koch C."/>
            <person name="Dallery J.-F."/>
            <person name="O'Connell R.J."/>
        </authorList>
    </citation>
    <scope>NUCLEOTIDE SEQUENCE [LARGE SCALE GENOMIC DNA]</scope>
    <source>
        <strain evidence="7">CBS 520.97</strain>
    </source>
</reference>
<keyword evidence="2" id="KW-0843">Virulence</keyword>
<proteinExistence type="inferred from homology"/>
<dbReference type="GO" id="GO:0008061">
    <property type="term" value="F:chitin binding"/>
    <property type="evidence" value="ECO:0007669"/>
    <property type="project" value="UniProtKB-KW"/>
</dbReference>
<evidence type="ECO:0000256" key="2">
    <source>
        <dbReference type="ARBA" id="ARBA00023026"/>
    </source>
</evidence>
<organism evidence="6 7">
    <name type="scientific">Colletotrichum destructivum</name>
    <dbReference type="NCBI Taxonomy" id="34406"/>
    <lineage>
        <taxon>Eukaryota</taxon>
        <taxon>Fungi</taxon>
        <taxon>Dikarya</taxon>
        <taxon>Ascomycota</taxon>
        <taxon>Pezizomycotina</taxon>
        <taxon>Sordariomycetes</taxon>
        <taxon>Hypocreomycetidae</taxon>
        <taxon>Glomerellales</taxon>
        <taxon>Glomerellaceae</taxon>
        <taxon>Colletotrichum</taxon>
        <taxon>Colletotrichum destructivum species complex</taxon>
    </lineage>
</organism>
<comment type="similarity">
    <text evidence="3">Belongs to the secreted LysM effector family.</text>
</comment>
<dbReference type="CDD" id="cd00118">
    <property type="entry name" value="LysM"/>
    <property type="match status" value="2"/>
</dbReference>
<feature type="compositionally biased region" description="Low complexity" evidence="4">
    <location>
        <begin position="38"/>
        <end position="57"/>
    </location>
</feature>
<dbReference type="GeneID" id="87944855"/>
<dbReference type="InterPro" id="IPR036779">
    <property type="entry name" value="LysM_dom_sf"/>
</dbReference>
<sequence length="341" mass="37171">MASTDYGRAAFPEEDLDEMFSSCSVPASDYKYTYTPSPTAGGSTTSPAEPSATPTCSGETYTAQEGDTCLSISKEKSVATDRLVDANHLDFNCTSLTVGRKLCIKDTCTLATIEAGQTCDSITNGDTLDQGLQNLDAYSRINRTSSWFSEWQPGTVVTDPTDGVPTVTSDWDPEFTPPVTTIIIGNPENDQLHEYTKYCWITEDDIAQGYDVESYAAGCQTLFDRYCVYNPESHSPVAPNAIPAICTPDRSIYTLEPDPEPVHTPSPVQIGITKGCSLFHKVEAGNTCDSITRQYEIALDDFYTWNPAIGNDCRNLQLGTHACVGYNEALIPTITPPPVRR</sequence>
<keyword evidence="1" id="KW-0147">Chitin-binding</keyword>
<dbReference type="InterPro" id="IPR052210">
    <property type="entry name" value="LysM1-like"/>
</dbReference>
<evidence type="ECO:0000313" key="6">
    <source>
        <dbReference type="EMBL" id="WQF83338.1"/>
    </source>
</evidence>
<evidence type="ECO:0000313" key="7">
    <source>
        <dbReference type="Proteomes" id="UP001322277"/>
    </source>
</evidence>
<evidence type="ECO:0000259" key="5">
    <source>
        <dbReference type="PROSITE" id="PS51782"/>
    </source>
</evidence>
<gene>
    <name evidence="6" type="ORF">CDEST_08352</name>
</gene>
<feature type="domain" description="LysM" evidence="5">
    <location>
        <begin position="59"/>
        <end position="104"/>
    </location>
</feature>
<keyword evidence="7" id="KW-1185">Reference proteome</keyword>
<dbReference type="SUPFAM" id="SSF54106">
    <property type="entry name" value="LysM domain"/>
    <property type="match status" value="2"/>
</dbReference>
<accession>A0AAX4IJZ3</accession>
<evidence type="ECO:0000256" key="4">
    <source>
        <dbReference type="SAM" id="MobiDB-lite"/>
    </source>
</evidence>
<name>A0AAX4IJZ3_9PEZI</name>
<dbReference type="PROSITE" id="PS51782">
    <property type="entry name" value="LYSM"/>
    <property type="match status" value="2"/>
</dbReference>
<dbReference type="Pfam" id="PF01476">
    <property type="entry name" value="LysM"/>
    <property type="match status" value="2"/>
</dbReference>
<feature type="domain" description="LysM" evidence="5">
    <location>
        <begin position="278"/>
        <end position="324"/>
    </location>
</feature>
<dbReference type="PANTHER" id="PTHR34997:SF1">
    <property type="entry name" value="PEPTIDOGLYCAN-BINDING LYSIN DOMAIN"/>
    <property type="match status" value="1"/>
</dbReference>
<dbReference type="SMART" id="SM00257">
    <property type="entry name" value="LysM"/>
    <property type="match status" value="2"/>
</dbReference>
<dbReference type="InterPro" id="IPR018392">
    <property type="entry name" value="LysM"/>
</dbReference>